<dbReference type="Proteomes" id="UP001242732">
    <property type="component" value="Chromosome"/>
</dbReference>
<sequence length="503" mass="50794">MSGVTPGTASGAGQRSSAEAAVSRPAGVADGLEPPERGRAMLVIILGIAVAVLDGSIMNLALPTIARELQAGAPQAIWVVNAYQIATLGMLLPLAALGERIGYRRVYLLGMGLFAVSSLGAMLASSLEVLIAARAVQGLGAAGIMSVNAALVRMIYPRARLGQGLALNSLVVAASSVAGPSVAAAILSVSSWPMLFAINLPLGVATLWLGRRALPFNPNPPPPSQGAKAGARFSVIDVALNVLMFALVFIGGDQLGVHGGAGALPLGPALTLLAGLAVGVVFVRRQVRADRRGETPLFPVDLLRIPVFSLSMGASIAAFCAQMLAFLALPFLLLEAHGRSHAEAGLLITPWPLAIVAVAPLAGRLIGRVPDGLLGGIGMAVLALGLGALAGMPQDAGAFGVVWRMALCGVGFALFQSPNNHTIVTSAPLHRSGAAGGMLSTARLTGQTLGAVLLAVIFAIQGTHGGHAEAVAFWLAAGSAAVAGVCSVLRLGPARAARVDSGH</sequence>
<evidence type="ECO:0000256" key="6">
    <source>
        <dbReference type="ARBA" id="ARBA00023136"/>
    </source>
</evidence>
<keyword evidence="5 8" id="KW-1133">Transmembrane helix</keyword>
<feature type="transmembrane region" description="Helical" evidence="8">
    <location>
        <begin position="472"/>
        <end position="491"/>
    </location>
</feature>
<evidence type="ECO:0000313" key="10">
    <source>
        <dbReference type="EMBL" id="WIY47203.1"/>
    </source>
</evidence>
<feature type="transmembrane region" description="Helical" evidence="8">
    <location>
        <begin position="75"/>
        <end position="94"/>
    </location>
</feature>
<dbReference type="EMBL" id="CP127363">
    <property type="protein sequence ID" value="WIY47203.1"/>
    <property type="molecule type" value="Genomic_DNA"/>
</dbReference>
<feature type="compositionally biased region" description="Polar residues" evidence="7">
    <location>
        <begin position="1"/>
        <end position="17"/>
    </location>
</feature>
<name>A0ABY9AJZ9_PARCI</name>
<evidence type="ECO:0000256" key="1">
    <source>
        <dbReference type="ARBA" id="ARBA00004651"/>
    </source>
</evidence>
<dbReference type="InterPro" id="IPR011701">
    <property type="entry name" value="MFS"/>
</dbReference>
<reference evidence="10 11" key="1">
    <citation type="submission" date="2023-06" db="EMBL/GenBank/DDBJ databases">
        <authorList>
            <person name="Ham H."/>
            <person name="Park D.S."/>
        </authorList>
    </citation>
    <scope>NUCLEOTIDE SEQUENCE [LARGE SCALE GENOMIC DNA]</scope>
    <source>
        <strain evidence="10 11">KACC 17005</strain>
    </source>
</reference>
<feature type="transmembrane region" description="Helical" evidence="8">
    <location>
        <begin position="344"/>
        <end position="366"/>
    </location>
</feature>
<dbReference type="PANTHER" id="PTHR42718">
    <property type="entry name" value="MAJOR FACILITATOR SUPERFAMILY MULTIDRUG TRANSPORTER MFSC"/>
    <property type="match status" value="1"/>
</dbReference>
<dbReference type="CDD" id="cd17321">
    <property type="entry name" value="MFS_MMR_MDR_like"/>
    <property type="match status" value="1"/>
</dbReference>
<feature type="transmembrane region" description="Helical" evidence="8">
    <location>
        <begin position="192"/>
        <end position="210"/>
    </location>
</feature>
<feature type="transmembrane region" description="Helical" evidence="8">
    <location>
        <begin position="305"/>
        <end position="332"/>
    </location>
</feature>
<gene>
    <name evidence="10" type="ORF">QRO08_15290</name>
</gene>
<evidence type="ECO:0000256" key="3">
    <source>
        <dbReference type="ARBA" id="ARBA00022475"/>
    </source>
</evidence>
<evidence type="ECO:0000259" key="9">
    <source>
        <dbReference type="PROSITE" id="PS50850"/>
    </source>
</evidence>
<feature type="transmembrane region" description="Helical" evidence="8">
    <location>
        <begin position="231"/>
        <end position="251"/>
    </location>
</feature>
<feature type="transmembrane region" description="Helical" evidence="8">
    <location>
        <begin position="396"/>
        <end position="415"/>
    </location>
</feature>
<dbReference type="GeneID" id="79793116"/>
<evidence type="ECO:0000256" key="8">
    <source>
        <dbReference type="SAM" id="Phobius"/>
    </source>
</evidence>
<keyword evidence="4 8" id="KW-0812">Transmembrane</keyword>
<feature type="region of interest" description="Disordered" evidence="7">
    <location>
        <begin position="1"/>
        <end position="32"/>
    </location>
</feature>
<evidence type="ECO:0000256" key="2">
    <source>
        <dbReference type="ARBA" id="ARBA00022448"/>
    </source>
</evidence>
<dbReference type="Gene3D" id="1.20.1250.20">
    <property type="entry name" value="MFS general substrate transporter like domains"/>
    <property type="match status" value="1"/>
</dbReference>
<feature type="transmembrane region" description="Helical" evidence="8">
    <location>
        <begin position="436"/>
        <end position="460"/>
    </location>
</feature>
<keyword evidence="3" id="KW-1003">Cell membrane</keyword>
<feature type="domain" description="Major facilitator superfamily (MFS) profile" evidence="9">
    <location>
        <begin position="40"/>
        <end position="495"/>
    </location>
</feature>
<proteinExistence type="predicted"/>
<dbReference type="PROSITE" id="PS50850">
    <property type="entry name" value="MFS"/>
    <property type="match status" value="1"/>
</dbReference>
<dbReference type="Gene3D" id="1.20.1720.10">
    <property type="entry name" value="Multidrug resistance protein D"/>
    <property type="match status" value="1"/>
</dbReference>
<dbReference type="SUPFAM" id="SSF103473">
    <property type="entry name" value="MFS general substrate transporter"/>
    <property type="match status" value="1"/>
</dbReference>
<dbReference type="RefSeq" id="WP_081436502.1">
    <property type="nucleotide sequence ID" value="NZ_CP023687.1"/>
</dbReference>
<evidence type="ECO:0000256" key="7">
    <source>
        <dbReference type="SAM" id="MobiDB-lite"/>
    </source>
</evidence>
<organism evidence="10 11">
    <name type="scientific">Paracidovorax citrulli</name>
    <name type="common">Acidovorax citrulli</name>
    <dbReference type="NCBI Taxonomy" id="80869"/>
    <lineage>
        <taxon>Bacteria</taxon>
        <taxon>Pseudomonadati</taxon>
        <taxon>Pseudomonadota</taxon>
        <taxon>Betaproteobacteria</taxon>
        <taxon>Burkholderiales</taxon>
        <taxon>Comamonadaceae</taxon>
        <taxon>Paracidovorax</taxon>
    </lineage>
</organism>
<evidence type="ECO:0000256" key="4">
    <source>
        <dbReference type="ARBA" id="ARBA00022692"/>
    </source>
</evidence>
<evidence type="ECO:0000313" key="11">
    <source>
        <dbReference type="Proteomes" id="UP001242732"/>
    </source>
</evidence>
<dbReference type="InterPro" id="IPR036259">
    <property type="entry name" value="MFS_trans_sf"/>
</dbReference>
<dbReference type="InterPro" id="IPR020846">
    <property type="entry name" value="MFS_dom"/>
</dbReference>
<comment type="subcellular location">
    <subcellularLocation>
        <location evidence="1">Cell membrane</location>
        <topology evidence="1">Multi-pass membrane protein</topology>
    </subcellularLocation>
</comment>
<feature type="transmembrane region" description="Helical" evidence="8">
    <location>
        <begin position="263"/>
        <end position="284"/>
    </location>
</feature>
<keyword evidence="11" id="KW-1185">Reference proteome</keyword>
<accession>A0ABY9AJZ9</accession>
<protein>
    <submittedName>
        <fullName evidence="10">MFS transporter</fullName>
    </submittedName>
</protein>
<keyword evidence="2" id="KW-0813">Transport</keyword>
<evidence type="ECO:0000256" key="5">
    <source>
        <dbReference type="ARBA" id="ARBA00022989"/>
    </source>
</evidence>
<feature type="transmembrane region" description="Helical" evidence="8">
    <location>
        <begin position="164"/>
        <end position="186"/>
    </location>
</feature>
<feature type="transmembrane region" description="Helical" evidence="8">
    <location>
        <begin position="131"/>
        <end position="152"/>
    </location>
</feature>
<feature type="transmembrane region" description="Helical" evidence="8">
    <location>
        <begin position="40"/>
        <end position="63"/>
    </location>
</feature>
<feature type="transmembrane region" description="Helical" evidence="8">
    <location>
        <begin position="373"/>
        <end position="390"/>
    </location>
</feature>
<dbReference type="Pfam" id="PF07690">
    <property type="entry name" value="MFS_1"/>
    <property type="match status" value="1"/>
</dbReference>
<dbReference type="PANTHER" id="PTHR42718:SF46">
    <property type="entry name" value="BLR6921 PROTEIN"/>
    <property type="match status" value="1"/>
</dbReference>
<keyword evidence="6 8" id="KW-0472">Membrane</keyword>
<feature type="transmembrane region" description="Helical" evidence="8">
    <location>
        <begin position="106"/>
        <end position="125"/>
    </location>
</feature>